<evidence type="ECO:0000256" key="2">
    <source>
        <dbReference type="ARBA" id="ARBA00008779"/>
    </source>
</evidence>
<evidence type="ECO:0000313" key="11">
    <source>
        <dbReference type="EMBL" id="KKB57122.1"/>
    </source>
</evidence>
<dbReference type="InterPro" id="IPR017850">
    <property type="entry name" value="Alkaline_phosphatase_core_sf"/>
</dbReference>
<dbReference type="CDD" id="cd16144">
    <property type="entry name" value="ARS_like"/>
    <property type="match status" value="1"/>
</dbReference>
<comment type="caution">
    <text evidence="11">The sequence shown here is derived from an EMBL/GenBank/DDBJ whole genome shotgun (WGS) entry which is preliminary data.</text>
</comment>
<dbReference type="Gene3D" id="3.40.720.10">
    <property type="entry name" value="Alkaline Phosphatase, subunit A"/>
    <property type="match status" value="1"/>
</dbReference>
<accession>A0A0F5JI55</accession>
<keyword evidence="6" id="KW-0106">Calcium</keyword>
<keyword evidence="4 9" id="KW-0732">Signal</keyword>
<evidence type="ECO:0000256" key="7">
    <source>
        <dbReference type="PIRSR" id="PIRSR600917-52"/>
    </source>
</evidence>
<name>A0A0F5JI55_9BACT</name>
<keyword evidence="3" id="KW-0479">Metal-binding</keyword>
<dbReference type="RefSeq" id="WP_009860432.1">
    <property type="nucleotide sequence ID" value="NZ_KQ033912.1"/>
</dbReference>
<feature type="region of interest" description="Disordered" evidence="8">
    <location>
        <begin position="325"/>
        <end position="346"/>
    </location>
</feature>
<dbReference type="AlphaFoldDB" id="A0A0F5JI55"/>
<comment type="similarity">
    <text evidence="2">Belongs to the sulfatase family.</text>
</comment>
<dbReference type="STRING" id="927665.HMPREF1535_01774"/>
<dbReference type="EMBL" id="AQHV01000010">
    <property type="protein sequence ID" value="KKB57122.1"/>
    <property type="molecule type" value="Genomic_DNA"/>
</dbReference>
<gene>
    <name evidence="11" type="ORF">HMPREF1535_01774</name>
</gene>
<feature type="region of interest" description="Disordered" evidence="8">
    <location>
        <begin position="493"/>
        <end position="513"/>
    </location>
</feature>
<evidence type="ECO:0000256" key="5">
    <source>
        <dbReference type="ARBA" id="ARBA00022801"/>
    </source>
</evidence>
<comment type="cofactor">
    <cofactor evidence="1">
        <name>Ca(2+)</name>
        <dbReference type="ChEBI" id="CHEBI:29108"/>
    </cofactor>
</comment>
<keyword evidence="5" id="KW-0378">Hydrolase</keyword>
<evidence type="ECO:0000256" key="1">
    <source>
        <dbReference type="ARBA" id="ARBA00001913"/>
    </source>
</evidence>
<sequence length="513" mass="57590">MNKRLFLSLATLPLLGAAGQAEAAKPQDRPNIILFLVDDMGWQDTSLPFWKEKTHYNEVYETPNMERLARQGMMFTQAYASSISSPSRCSLYTGMNAGRHRVTNWTYPKNKSTDRQSDVLELPDWNVNGICEVAGIEHTYQVTSMAQILKDNGYHTIHCGKAHWGAVDTPGENPYHFGFEVNIAGHAGGGLASYLGEANFGNRTDGKPNPWFAVPGLDKYWGKDIFISEALTQEATKALDKAQQYDQPFFLYMSHYAIHVPIDKDMRFYQKYIDKGLGEKEAAYAALIEGMDKSLGDIMDYLEKNKLADNTIIIFMSDNGGLAAEPEWRDGKPHTQNSPLNSGKGSAYEGGVREPMIVSWPGKVQPQSKCDKYLIIEDFFPTILEMAEIKKYETIQPIDGVSFMPLLTNTGDPSKGRSLYWNFPNLWGNTGPGIGATCTIRQGDWKLIYYYETGKKELFNIPDDIGEKNDLSASHPDLIKKLSKDLGKQLRKMEAQRPSFKATGKPCPWPDEI</sequence>
<evidence type="ECO:0000256" key="8">
    <source>
        <dbReference type="SAM" id="MobiDB-lite"/>
    </source>
</evidence>
<feature type="modified residue" description="3-oxoalanine (Ser)" evidence="7">
    <location>
        <position position="84"/>
    </location>
</feature>
<dbReference type="Gene3D" id="3.30.1120.10">
    <property type="match status" value="1"/>
</dbReference>
<comment type="PTM">
    <text evidence="7">The conversion to 3-oxoalanine (also known as C-formylglycine, FGly), of a serine or cysteine residue in prokaryotes and of a cysteine residue in eukaryotes, is critical for catalytic activity.</text>
</comment>
<proteinExistence type="inferred from homology"/>
<evidence type="ECO:0000256" key="9">
    <source>
        <dbReference type="SAM" id="SignalP"/>
    </source>
</evidence>
<dbReference type="InterPro" id="IPR050738">
    <property type="entry name" value="Sulfatase"/>
</dbReference>
<dbReference type="HOGENOM" id="CLU_006332_10_4_10"/>
<dbReference type="PANTHER" id="PTHR42693:SF42">
    <property type="entry name" value="ARYLSULFATASE G"/>
    <property type="match status" value="1"/>
</dbReference>
<dbReference type="PATRIC" id="fig|927665.4.peg.1813"/>
<feature type="chain" id="PRO_5002490033" description="Sulfatase N-terminal domain-containing protein" evidence="9">
    <location>
        <begin position="24"/>
        <end position="513"/>
    </location>
</feature>
<dbReference type="InterPro" id="IPR000917">
    <property type="entry name" value="Sulfatase_N"/>
</dbReference>
<evidence type="ECO:0000313" key="12">
    <source>
        <dbReference type="Proteomes" id="UP000033047"/>
    </source>
</evidence>
<dbReference type="GO" id="GO:0004065">
    <property type="term" value="F:arylsulfatase activity"/>
    <property type="evidence" value="ECO:0007669"/>
    <property type="project" value="TreeGrafter"/>
</dbReference>
<dbReference type="Proteomes" id="UP000033047">
    <property type="component" value="Unassembled WGS sequence"/>
</dbReference>
<feature type="domain" description="Sulfatase N-terminal" evidence="10">
    <location>
        <begin position="30"/>
        <end position="388"/>
    </location>
</feature>
<evidence type="ECO:0000259" key="10">
    <source>
        <dbReference type="Pfam" id="PF00884"/>
    </source>
</evidence>
<dbReference type="PANTHER" id="PTHR42693">
    <property type="entry name" value="ARYLSULFATASE FAMILY MEMBER"/>
    <property type="match status" value="1"/>
</dbReference>
<feature type="compositionally biased region" description="Polar residues" evidence="8">
    <location>
        <begin position="334"/>
        <end position="344"/>
    </location>
</feature>
<evidence type="ECO:0000256" key="6">
    <source>
        <dbReference type="ARBA" id="ARBA00022837"/>
    </source>
</evidence>
<evidence type="ECO:0000256" key="4">
    <source>
        <dbReference type="ARBA" id="ARBA00022729"/>
    </source>
</evidence>
<dbReference type="SUPFAM" id="SSF53649">
    <property type="entry name" value="Alkaline phosphatase-like"/>
    <property type="match status" value="1"/>
</dbReference>
<organism evidence="11 12">
    <name type="scientific">Parabacteroides goldsteinii DSM 19448 = WAL 12034</name>
    <dbReference type="NCBI Taxonomy" id="927665"/>
    <lineage>
        <taxon>Bacteria</taxon>
        <taxon>Pseudomonadati</taxon>
        <taxon>Bacteroidota</taxon>
        <taxon>Bacteroidia</taxon>
        <taxon>Bacteroidales</taxon>
        <taxon>Tannerellaceae</taxon>
        <taxon>Parabacteroides</taxon>
    </lineage>
</organism>
<dbReference type="FunFam" id="3.40.720.10:FF:000101">
    <property type="entry name" value="Secreted sulfatase ydeN"/>
    <property type="match status" value="1"/>
</dbReference>
<reference evidence="11 12" key="1">
    <citation type="submission" date="2013-04" db="EMBL/GenBank/DDBJ databases">
        <title>The Genome Sequence of Parabacteroides goldsteinii DSM 19448.</title>
        <authorList>
            <consortium name="The Broad Institute Genomics Platform"/>
            <person name="Earl A."/>
            <person name="Ward D."/>
            <person name="Feldgarden M."/>
            <person name="Gevers D."/>
            <person name="Martens E."/>
            <person name="Sakamoto M."/>
            <person name="Benno Y."/>
            <person name="Song Y."/>
            <person name="Liu C."/>
            <person name="Lee J."/>
            <person name="Bolanos M."/>
            <person name="Vaisanen M.L."/>
            <person name="Finegold S.M."/>
            <person name="Walker B."/>
            <person name="Young S."/>
            <person name="Zeng Q."/>
            <person name="Gargeya S."/>
            <person name="Fitzgerald M."/>
            <person name="Haas B."/>
            <person name="Abouelleil A."/>
            <person name="Allen A.W."/>
            <person name="Alvarado L."/>
            <person name="Arachchi H.M."/>
            <person name="Berlin A.M."/>
            <person name="Chapman S.B."/>
            <person name="Gainer-Dewar J."/>
            <person name="Goldberg J."/>
            <person name="Griggs A."/>
            <person name="Gujja S."/>
            <person name="Hansen M."/>
            <person name="Howarth C."/>
            <person name="Imamovic A."/>
            <person name="Ireland A."/>
            <person name="Larimer J."/>
            <person name="McCowan C."/>
            <person name="Murphy C."/>
            <person name="Pearson M."/>
            <person name="Poon T.W."/>
            <person name="Priest M."/>
            <person name="Roberts A."/>
            <person name="Saif S."/>
            <person name="Shea T."/>
            <person name="Sisk P."/>
            <person name="Sykes S."/>
            <person name="Wortman J."/>
            <person name="Nusbaum C."/>
            <person name="Birren B."/>
        </authorList>
    </citation>
    <scope>NUCLEOTIDE SEQUENCE [LARGE SCALE GENOMIC DNA]</scope>
    <source>
        <strain evidence="11 12">DSM 19448</strain>
    </source>
</reference>
<protein>
    <recommendedName>
        <fullName evidence="10">Sulfatase N-terminal domain-containing protein</fullName>
    </recommendedName>
</protein>
<evidence type="ECO:0000256" key="3">
    <source>
        <dbReference type="ARBA" id="ARBA00022723"/>
    </source>
</evidence>
<dbReference type="GO" id="GO:0046872">
    <property type="term" value="F:metal ion binding"/>
    <property type="evidence" value="ECO:0007669"/>
    <property type="project" value="UniProtKB-KW"/>
</dbReference>
<feature type="signal peptide" evidence="9">
    <location>
        <begin position="1"/>
        <end position="23"/>
    </location>
</feature>
<dbReference type="Pfam" id="PF00884">
    <property type="entry name" value="Sulfatase"/>
    <property type="match status" value="1"/>
</dbReference>